<dbReference type="NCBIfam" id="TIGR04056">
    <property type="entry name" value="OMP_RagA_SusC"/>
    <property type="match status" value="1"/>
</dbReference>
<dbReference type="InterPro" id="IPR008969">
    <property type="entry name" value="CarboxyPept-like_regulatory"/>
</dbReference>
<dbReference type="Proteomes" id="UP001597459">
    <property type="component" value="Unassembled WGS sequence"/>
</dbReference>
<comment type="caution">
    <text evidence="12">The sequence shown here is derived from an EMBL/GenBank/DDBJ whole genome shotgun (WGS) entry which is preliminary data.</text>
</comment>
<keyword evidence="3 8" id="KW-1134">Transmembrane beta strand</keyword>
<dbReference type="InterPro" id="IPR023996">
    <property type="entry name" value="TonB-dep_OMP_SusC/RagA"/>
</dbReference>
<evidence type="ECO:0000256" key="1">
    <source>
        <dbReference type="ARBA" id="ARBA00004571"/>
    </source>
</evidence>
<dbReference type="Gene3D" id="2.60.40.1120">
    <property type="entry name" value="Carboxypeptidase-like, regulatory domain"/>
    <property type="match status" value="1"/>
</dbReference>
<dbReference type="InterPro" id="IPR039426">
    <property type="entry name" value="TonB-dep_rcpt-like"/>
</dbReference>
<evidence type="ECO:0000313" key="13">
    <source>
        <dbReference type="Proteomes" id="UP001597459"/>
    </source>
</evidence>
<evidence type="ECO:0000256" key="8">
    <source>
        <dbReference type="PROSITE-ProRule" id="PRU01360"/>
    </source>
</evidence>
<dbReference type="InterPro" id="IPR037066">
    <property type="entry name" value="Plug_dom_sf"/>
</dbReference>
<evidence type="ECO:0000256" key="9">
    <source>
        <dbReference type="RuleBase" id="RU003357"/>
    </source>
</evidence>
<feature type="domain" description="TonB-dependent receptor-like beta-barrel" evidence="10">
    <location>
        <begin position="473"/>
        <end position="867"/>
    </location>
</feature>
<dbReference type="Gene3D" id="2.170.130.10">
    <property type="entry name" value="TonB-dependent receptor, plug domain"/>
    <property type="match status" value="1"/>
</dbReference>
<evidence type="ECO:0000256" key="3">
    <source>
        <dbReference type="ARBA" id="ARBA00022452"/>
    </source>
</evidence>
<name>A0ABW5N290_9FLAO</name>
<evidence type="ECO:0000256" key="5">
    <source>
        <dbReference type="ARBA" id="ARBA00023077"/>
    </source>
</evidence>
<proteinExistence type="inferred from homology"/>
<dbReference type="PROSITE" id="PS52016">
    <property type="entry name" value="TONB_DEPENDENT_REC_3"/>
    <property type="match status" value="1"/>
</dbReference>
<keyword evidence="13" id="KW-1185">Reference proteome</keyword>
<sequence>MFSGSFRNFRYIFFIFLFFCGRVTATTTSYDHEKISLDLTDVSLLQVFKEIEGKSSYKFFFKDEDIDLGKRFSIKVKDKKIDIVLSRILKNTSLTFHIHKHHVTIKPKGVAKKVTERIKVKGKVQDENSLPMLGVSILIKGTHRGISTGMDGEYEIVVKKGDILVFSYLGYVDKEKEVQSTSSLDVQMVRGDTTLDKVVLVGYDSMEKHNVTSPVASVKGDELGLPGISTFDRLLGGRIAGLSALQVSGKPGAGAIVNIRGVTSFRGANQPLYVIDGTPLVVEDNLPAYFNNGFGGVYRTHPLELIEALDVESVDVLKDAAAASIYGSRAANGVVLITTKRGKKNRKPKLTFNYRYSCNSPIRKNEMLDAAEYKEMLIGAARATQKHNMYNGLAALIVNPETNKVNEGYFGDADVAWQDEITRSSADVHEINTNLVGGSKKSTYYFSLGKTMQEGLFVGEDYLKNNLRANYDFDLTDKIKLGGGFNYQTSISNYSLLSSLDQVFSTRPDIPVRNKDGSLNEDARYSNLLAFGNSTKNKDEAINFIGNGYAKFTFLKDVTFRTAMQYAITDSKGYKYYKVRPYSQRTDYETKTYNATWDNTLQYAKTFSRHYTSLLIGTAFDYRRLDLTGAIYVGLPTDVFSDVISLAGGVFNAYDHLTESRLHSYFSRLNYNYDRRYYVMLSNRLDGYSKFGPNKRWAYFPSIGVSWQTSNEAFMNNMDVIDDLRFRFSIGRTGKANLPDFLHRRFYGSPLEDSPTIIGGETGIGLANVADKAIGWEKTEEYNVGMNVSLFDKRFSLSTDYFSRLTSGMIMYLPNLPSSGFNRRLKSSNSSMENKGLEVTLEAQLLRNKDVQWISALNVTFLKNTIKSVEGNLGPSLSPLLEEGVSLGSIYGLVAEGIFKNEDEIKEHAIQEGARVGDLKFVDLNGDGVINYREDAKVLGDIQPDIYGGWNNRFIFRNFEVGVDLQFSFGLEKRWAPLERITTYVNYGNNITKEMYENSWKPGKGDTKYPELRFDRYGGLYSYPSTANVGDASFVRLKNISFQYHIPRRLLKKLKISSASIYTNSTNLLTWTKYPGVDPEVVSTSGFNLNSRDSRDYLGYHLPKTMSWGIRLSF</sequence>
<keyword evidence="6 8" id="KW-0472">Membrane</keyword>
<dbReference type="InterPro" id="IPR012910">
    <property type="entry name" value="Plug_dom"/>
</dbReference>
<evidence type="ECO:0000259" key="11">
    <source>
        <dbReference type="Pfam" id="PF07715"/>
    </source>
</evidence>
<keyword evidence="4 8" id="KW-0812">Transmembrane</keyword>
<dbReference type="NCBIfam" id="TIGR04057">
    <property type="entry name" value="SusC_RagA_signa"/>
    <property type="match status" value="1"/>
</dbReference>
<dbReference type="RefSeq" id="WP_378258268.1">
    <property type="nucleotide sequence ID" value="NZ_JBHSJV010000001.1"/>
</dbReference>
<keyword evidence="2 8" id="KW-0813">Transport</keyword>
<feature type="domain" description="TonB-dependent receptor plug" evidence="11">
    <location>
        <begin position="208"/>
        <end position="334"/>
    </location>
</feature>
<dbReference type="Pfam" id="PF13715">
    <property type="entry name" value="CarbopepD_reg_2"/>
    <property type="match status" value="1"/>
</dbReference>
<dbReference type="Gene3D" id="2.40.170.20">
    <property type="entry name" value="TonB-dependent receptor, beta-barrel domain"/>
    <property type="match status" value="1"/>
</dbReference>
<reference evidence="13" key="1">
    <citation type="journal article" date="2019" name="Int. J. Syst. Evol. Microbiol.">
        <title>The Global Catalogue of Microorganisms (GCM) 10K type strain sequencing project: providing services to taxonomists for standard genome sequencing and annotation.</title>
        <authorList>
            <consortium name="The Broad Institute Genomics Platform"/>
            <consortium name="The Broad Institute Genome Sequencing Center for Infectious Disease"/>
            <person name="Wu L."/>
            <person name="Ma J."/>
        </authorList>
    </citation>
    <scope>NUCLEOTIDE SEQUENCE [LARGE SCALE GENOMIC DNA]</scope>
    <source>
        <strain evidence="13">KCTC 42423</strain>
    </source>
</reference>
<dbReference type="InterPro" id="IPR000531">
    <property type="entry name" value="Beta-barrel_TonB"/>
</dbReference>
<evidence type="ECO:0000256" key="2">
    <source>
        <dbReference type="ARBA" id="ARBA00022448"/>
    </source>
</evidence>
<evidence type="ECO:0000256" key="6">
    <source>
        <dbReference type="ARBA" id="ARBA00023136"/>
    </source>
</evidence>
<evidence type="ECO:0000256" key="4">
    <source>
        <dbReference type="ARBA" id="ARBA00022692"/>
    </source>
</evidence>
<organism evidence="12 13">
    <name type="scientific">Aquimarina hainanensis</name>
    <dbReference type="NCBI Taxonomy" id="1578017"/>
    <lineage>
        <taxon>Bacteria</taxon>
        <taxon>Pseudomonadati</taxon>
        <taxon>Bacteroidota</taxon>
        <taxon>Flavobacteriia</taxon>
        <taxon>Flavobacteriales</taxon>
        <taxon>Flavobacteriaceae</taxon>
        <taxon>Aquimarina</taxon>
    </lineage>
</organism>
<comment type="subcellular location">
    <subcellularLocation>
        <location evidence="1 8">Cell outer membrane</location>
        <topology evidence="1 8">Multi-pass membrane protein</topology>
    </subcellularLocation>
</comment>
<accession>A0ABW5N290</accession>
<dbReference type="Pfam" id="PF07715">
    <property type="entry name" value="Plug"/>
    <property type="match status" value="1"/>
</dbReference>
<keyword evidence="5 9" id="KW-0798">TonB box</keyword>
<dbReference type="Pfam" id="PF00593">
    <property type="entry name" value="TonB_dep_Rec_b-barrel"/>
    <property type="match status" value="1"/>
</dbReference>
<dbReference type="EMBL" id="JBHULX010000001">
    <property type="protein sequence ID" value="MFD2589630.1"/>
    <property type="molecule type" value="Genomic_DNA"/>
</dbReference>
<evidence type="ECO:0000256" key="7">
    <source>
        <dbReference type="ARBA" id="ARBA00023237"/>
    </source>
</evidence>
<evidence type="ECO:0000313" key="12">
    <source>
        <dbReference type="EMBL" id="MFD2589630.1"/>
    </source>
</evidence>
<dbReference type="SUPFAM" id="SSF56935">
    <property type="entry name" value="Porins"/>
    <property type="match status" value="1"/>
</dbReference>
<evidence type="ECO:0000259" key="10">
    <source>
        <dbReference type="Pfam" id="PF00593"/>
    </source>
</evidence>
<keyword evidence="7 8" id="KW-0998">Cell outer membrane</keyword>
<dbReference type="InterPro" id="IPR036942">
    <property type="entry name" value="Beta-barrel_TonB_sf"/>
</dbReference>
<dbReference type="InterPro" id="IPR023997">
    <property type="entry name" value="TonB-dep_OMP_SusC/RagA_CS"/>
</dbReference>
<dbReference type="SUPFAM" id="SSF49464">
    <property type="entry name" value="Carboxypeptidase regulatory domain-like"/>
    <property type="match status" value="1"/>
</dbReference>
<protein>
    <submittedName>
        <fullName evidence="12">SusC/RagA family TonB-linked outer membrane protein</fullName>
    </submittedName>
</protein>
<gene>
    <name evidence="12" type="ORF">ACFSTE_02230</name>
</gene>
<comment type="similarity">
    <text evidence="8 9">Belongs to the TonB-dependent receptor family.</text>
</comment>